<dbReference type="AlphaFoldDB" id="A0A1E1W6Q6"/>
<feature type="non-terminal residue" evidence="2">
    <location>
        <position position="1"/>
    </location>
</feature>
<dbReference type="InterPro" id="IPR057251">
    <property type="entry name" value="FP_C"/>
</dbReference>
<sequence length="111" mass="12953">EQKIQHCTRTAKLDPATKRPRSIVVQFSSPKFRDDFLAATFKFNKSRKNDEKLNASHLGFDNKDPIYVNEHLSPFNKDLHAAARLKKKEKGYQFLWVRNGKIYMRRNATSG</sequence>
<dbReference type="Pfam" id="PF25298">
    <property type="entry name" value="Baculo_FP_2nd"/>
    <property type="match status" value="1"/>
</dbReference>
<name>A0A1E1W6Q6_PECGO</name>
<feature type="non-terminal residue" evidence="2">
    <location>
        <position position="111"/>
    </location>
</feature>
<evidence type="ECO:0000259" key="1">
    <source>
        <dbReference type="Pfam" id="PF25298"/>
    </source>
</evidence>
<evidence type="ECO:0000313" key="2">
    <source>
        <dbReference type="EMBL" id="JAT82653.1"/>
    </source>
</evidence>
<dbReference type="OrthoDB" id="8069600at2759"/>
<proteinExistence type="predicted"/>
<gene>
    <name evidence="2" type="ORF">g.16867</name>
</gene>
<organism evidence="2">
    <name type="scientific">Pectinophora gossypiella</name>
    <name type="common">Cotton pink bollworm</name>
    <name type="synonym">Depressaria gossypiella</name>
    <dbReference type="NCBI Taxonomy" id="13191"/>
    <lineage>
        <taxon>Eukaryota</taxon>
        <taxon>Metazoa</taxon>
        <taxon>Ecdysozoa</taxon>
        <taxon>Arthropoda</taxon>
        <taxon>Hexapoda</taxon>
        <taxon>Insecta</taxon>
        <taxon>Pterygota</taxon>
        <taxon>Neoptera</taxon>
        <taxon>Endopterygota</taxon>
        <taxon>Lepidoptera</taxon>
        <taxon>Glossata</taxon>
        <taxon>Ditrysia</taxon>
        <taxon>Gelechioidea</taxon>
        <taxon>Gelechiidae</taxon>
        <taxon>Apatetrinae</taxon>
        <taxon>Pectinophora</taxon>
    </lineage>
</organism>
<reference evidence="2" key="1">
    <citation type="submission" date="2015-09" db="EMBL/GenBank/DDBJ databases">
        <title>De novo assembly of Pectinophora gossypiella (Pink Bollworm) gut transcriptome.</title>
        <authorList>
            <person name="Tassone E.E."/>
        </authorList>
    </citation>
    <scope>NUCLEOTIDE SEQUENCE</scope>
</reference>
<protein>
    <recommendedName>
        <fullName evidence="1">FP protein C-terminal domain-containing protein</fullName>
    </recommendedName>
</protein>
<dbReference type="EMBL" id="GDQN01008401">
    <property type="protein sequence ID" value="JAT82653.1"/>
    <property type="molecule type" value="Transcribed_RNA"/>
</dbReference>
<feature type="domain" description="FP protein C-terminal" evidence="1">
    <location>
        <begin position="74"/>
        <end position="110"/>
    </location>
</feature>
<accession>A0A1E1W6Q6</accession>